<accession>A0A0K0ERW1</accession>
<evidence type="ECO:0000313" key="5">
    <source>
        <dbReference type="WBParaSite" id="TCONS_00003170.p1"/>
    </source>
</evidence>
<feature type="transmembrane region" description="Helical" evidence="2">
    <location>
        <begin position="211"/>
        <end position="233"/>
    </location>
</feature>
<feature type="transmembrane region" description="Helical" evidence="2">
    <location>
        <begin position="72"/>
        <end position="95"/>
    </location>
</feature>
<comment type="similarity">
    <text evidence="1">Belongs to the nematode receptor-like protein sre family.</text>
</comment>
<proteinExistence type="inferred from homology"/>
<dbReference type="InterPro" id="IPR052860">
    <property type="entry name" value="NRL-GPCR1"/>
</dbReference>
<feature type="transmembrane region" description="Helical" evidence="2">
    <location>
        <begin position="116"/>
        <end position="138"/>
    </location>
</feature>
<dbReference type="Pfam" id="PF03125">
    <property type="entry name" value="Sre"/>
    <property type="match status" value="1"/>
</dbReference>
<dbReference type="Proteomes" id="UP000035681">
    <property type="component" value="Unplaced"/>
</dbReference>
<sequence>MIASLFIIIPNIIILIISKILLIKFVSKLWKDGLVHKNFKINYSLHIIITLLYILSAIINNITYFLNYNLNIINLIIYSEIVLLFCNIMLYYNIIGIQVERFIAVAFVRKYENTKCFAPIFIYHAFMIFLLIFSLIMLDSWNFNPIIIYRILYLILEVIGIILHITMYCIYKYYVDRLHKYCSNAKRYLSTRYQGKENIDTIGGLLKPLNYFFLIGIIYSFCTIFLPIIITIIPLINLSFSMFIGFQTILPPYILLKEYKKNLIIKSHHKKYKKNKVVPEMSMTGERQFTIVDNINECGLHFKYLNNFWEDAYKLKNDIK</sequence>
<dbReference type="GO" id="GO:0016020">
    <property type="term" value="C:membrane"/>
    <property type="evidence" value="ECO:0007669"/>
    <property type="project" value="InterPro"/>
</dbReference>
<dbReference type="PANTHER" id="PTHR47521:SF7">
    <property type="entry name" value="SERPENTINE RECEPTOR CLASS EPSILON-6"/>
    <property type="match status" value="1"/>
</dbReference>
<protein>
    <submittedName>
        <fullName evidence="5">7TM GPCR serpentine receptor class x (Srx) domain-containing protein</fullName>
    </submittedName>
    <submittedName>
        <fullName evidence="4">G_PROTEIN_RECEP_F1_2 domain-containing protein</fullName>
    </submittedName>
</protein>
<evidence type="ECO:0000313" key="3">
    <source>
        <dbReference type="Proteomes" id="UP000035681"/>
    </source>
</evidence>
<dbReference type="PANTHER" id="PTHR47521">
    <property type="entry name" value="SERPENTINE RECEPTOR, CLASS E (EPSILON)-RELATED"/>
    <property type="match status" value="1"/>
</dbReference>
<reference evidence="4" key="1">
    <citation type="submission" date="2015-08" db="UniProtKB">
        <authorList>
            <consortium name="WormBaseParasite"/>
        </authorList>
    </citation>
    <scope>IDENTIFICATION</scope>
</reference>
<feature type="transmembrane region" description="Helical" evidence="2">
    <location>
        <begin position="150"/>
        <end position="171"/>
    </location>
</feature>
<dbReference type="InterPro" id="IPR004151">
    <property type="entry name" value="7TM_GPCR_serpentine_rcpt_Sre"/>
</dbReference>
<dbReference type="WBParaSite" id="TCONS_00003170.p1">
    <property type="protein sequence ID" value="TCONS_00003170.p1"/>
    <property type="gene ID" value="XLOC_002920"/>
</dbReference>
<dbReference type="AlphaFoldDB" id="A0A0K0ERW1"/>
<feature type="transmembrane region" description="Helical" evidence="2">
    <location>
        <begin position="6"/>
        <end position="26"/>
    </location>
</feature>
<feature type="transmembrane region" description="Helical" evidence="2">
    <location>
        <begin position="47"/>
        <end position="66"/>
    </location>
</feature>
<keyword evidence="2" id="KW-1133">Transmembrane helix</keyword>
<evidence type="ECO:0000256" key="1">
    <source>
        <dbReference type="ARBA" id="ARBA00006803"/>
    </source>
</evidence>
<keyword evidence="2" id="KW-0472">Membrane</keyword>
<organism evidence="4">
    <name type="scientific">Strongyloides stercoralis</name>
    <name type="common">Threadworm</name>
    <dbReference type="NCBI Taxonomy" id="6248"/>
    <lineage>
        <taxon>Eukaryota</taxon>
        <taxon>Metazoa</taxon>
        <taxon>Ecdysozoa</taxon>
        <taxon>Nematoda</taxon>
        <taxon>Chromadorea</taxon>
        <taxon>Rhabditida</taxon>
        <taxon>Tylenchina</taxon>
        <taxon>Panagrolaimomorpha</taxon>
        <taxon>Strongyloidoidea</taxon>
        <taxon>Strongyloididae</taxon>
        <taxon>Strongyloides</taxon>
    </lineage>
</organism>
<dbReference type="GO" id="GO:0007606">
    <property type="term" value="P:sensory perception of chemical stimulus"/>
    <property type="evidence" value="ECO:0007669"/>
    <property type="project" value="InterPro"/>
</dbReference>
<keyword evidence="3" id="KW-1185">Reference proteome</keyword>
<keyword evidence="2" id="KW-0812">Transmembrane</keyword>
<name>A0A0K0ERW1_STRER</name>
<evidence type="ECO:0000313" key="4">
    <source>
        <dbReference type="WBParaSite" id="SSTP_0001219200.1"/>
    </source>
</evidence>
<evidence type="ECO:0000256" key="2">
    <source>
        <dbReference type="SAM" id="Phobius"/>
    </source>
</evidence>
<dbReference type="WBParaSite" id="SSTP_0001219200.1">
    <property type="protein sequence ID" value="SSTP_0001219200.1"/>
    <property type="gene ID" value="SSTP_0001219200"/>
</dbReference>
<feature type="transmembrane region" description="Helical" evidence="2">
    <location>
        <begin position="239"/>
        <end position="256"/>
    </location>
</feature>